<proteinExistence type="predicted"/>
<dbReference type="Proteomes" id="UP001415857">
    <property type="component" value="Unassembled WGS sequence"/>
</dbReference>
<feature type="region of interest" description="Disordered" evidence="1">
    <location>
        <begin position="1"/>
        <end position="34"/>
    </location>
</feature>
<sequence>MLVSQEGTASSSAVRNKLYNNDSRDSGGLENQSVQELESYAVHKAEETTETVSSCLKIAEDIREDWCKDPGNVASSG</sequence>
<protein>
    <submittedName>
        <fullName evidence="2">Uncharacterized protein</fullName>
    </submittedName>
</protein>
<dbReference type="EMBL" id="JBBPBK010000010">
    <property type="protein sequence ID" value="KAK9276354.1"/>
    <property type="molecule type" value="Genomic_DNA"/>
</dbReference>
<dbReference type="AlphaFoldDB" id="A0AAP0WQK5"/>
<gene>
    <name evidence="2" type="ORF">L1049_005886</name>
</gene>
<accession>A0AAP0WQK5</accession>
<feature type="compositionally biased region" description="Polar residues" evidence="1">
    <location>
        <begin position="1"/>
        <end position="21"/>
    </location>
</feature>
<organism evidence="2 3">
    <name type="scientific">Liquidambar formosana</name>
    <name type="common">Formosan gum</name>
    <dbReference type="NCBI Taxonomy" id="63359"/>
    <lineage>
        <taxon>Eukaryota</taxon>
        <taxon>Viridiplantae</taxon>
        <taxon>Streptophyta</taxon>
        <taxon>Embryophyta</taxon>
        <taxon>Tracheophyta</taxon>
        <taxon>Spermatophyta</taxon>
        <taxon>Magnoliopsida</taxon>
        <taxon>eudicotyledons</taxon>
        <taxon>Gunneridae</taxon>
        <taxon>Pentapetalae</taxon>
        <taxon>Saxifragales</taxon>
        <taxon>Altingiaceae</taxon>
        <taxon>Liquidambar</taxon>
    </lineage>
</organism>
<reference evidence="2 3" key="1">
    <citation type="journal article" date="2024" name="Plant J.">
        <title>Genome sequences and population genomics reveal climatic adaptation and genomic divergence between two closely related sweetgum species.</title>
        <authorList>
            <person name="Xu W.Q."/>
            <person name="Ren C.Q."/>
            <person name="Zhang X.Y."/>
            <person name="Comes H.P."/>
            <person name="Liu X.H."/>
            <person name="Li Y.G."/>
            <person name="Kettle C.J."/>
            <person name="Jalonen R."/>
            <person name="Gaisberger H."/>
            <person name="Ma Y.Z."/>
            <person name="Qiu Y.X."/>
        </authorList>
    </citation>
    <scope>NUCLEOTIDE SEQUENCE [LARGE SCALE GENOMIC DNA]</scope>
    <source>
        <strain evidence="2">Hangzhou</strain>
    </source>
</reference>
<name>A0AAP0WQK5_LIQFO</name>
<comment type="caution">
    <text evidence="2">The sequence shown here is derived from an EMBL/GenBank/DDBJ whole genome shotgun (WGS) entry which is preliminary data.</text>
</comment>
<evidence type="ECO:0000256" key="1">
    <source>
        <dbReference type="SAM" id="MobiDB-lite"/>
    </source>
</evidence>
<evidence type="ECO:0000313" key="3">
    <source>
        <dbReference type="Proteomes" id="UP001415857"/>
    </source>
</evidence>
<evidence type="ECO:0000313" key="2">
    <source>
        <dbReference type="EMBL" id="KAK9276354.1"/>
    </source>
</evidence>
<keyword evidence="3" id="KW-1185">Reference proteome</keyword>